<keyword evidence="4 5" id="KW-0975">Bacterial flagellum</keyword>
<dbReference type="EMBL" id="BMDP01000001">
    <property type="protein sequence ID" value="GGI53028.1"/>
    <property type="molecule type" value="Genomic_DNA"/>
</dbReference>
<organism evidence="8 9">
    <name type="scientific">Oxalicibacterium solurbis</name>
    <dbReference type="NCBI Taxonomy" id="69280"/>
    <lineage>
        <taxon>Bacteria</taxon>
        <taxon>Pseudomonadati</taxon>
        <taxon>Pseudomonadota</taxon>
        <taxon>Betaproteobacteria</taxon>
        <taxon>Burkholderiales</taxon>
        <taxon>Oxalobacteraceae</taxon>
        <taxon>Oxalicibacterium</taxon>
    </lineage>
</organism>
<gene>
    <name evidence="8" type="ORF">GCM10011430_02020</name>
</gene>
<dbReference type="RefSeq" id="WP_229723898.1">
    <property type="nucleotide sequence ID" value="NZ_BMDP01000001.1"/>
</dbReference>
<comment type="subcellular location">
    <subcellularLocation>
        <location evidence="5">Secreted</location>
    </subcellularLocation>
    <subcellularLocation>
        <location evidence="5">Bacterial flagellum</location>
    </subcellularLocation>
</comment>
<keyword evidence="3" id="KW-0175">Coiled coil</keyword>
<evidence type="ECO:0000256" key="5">
    <source>
        <dbReference type="RuleBase" id="RU362066"/>
    </source>
</evidence>
<feature type="domain" description="Flagellar hook-associated protein 2 C-terminal" evidence="7">
    <location>
        <begin position="583"/>
        <end position="657"/>
    </location>
</feature>
<dbReference type="InterPro" id="IPR010809">
    <property type="entry name" value="FliD_C"/>
</dbReference>
<comment type="similarity">
    <text evidence="1 5">Belongs to the FliD family.</text>
</comment>
<sequence>MATTGSISSPGIGSGLPIDDTIAKLMSVESRPLTLLATKEASYQAQLSAYGALSGALSTFQNAMANLGKASTFQGLTTSIGDDDIFNATSSSDAVAGNYRVNVTQLAQEQILTSAGQTSRTAQIGSGLATTISFQFGKISGGTLTDGKYTGATFTQDGDEESGSVTIDSSNNSLQGIRDAINAADLGVTATLISDGSDTPEHLVITSNKTGETSSMKIVVDGDPALQAVLGYDPAGTQNLTQTNVAQNAKLTVGGIAITSDSNKVTDAIQGMTLDLKKVGETTLSVSVNRSAVKDSINSFVKAYNDLNTQIKSLTAYDPETKKGGLLVGDGTTRTIQDSIRRTLTASLEGLSNSNLSLSAIGIAFQKDGSLAVDSSKLDKALTNNFNDIAGLFATVGKPTDSLINFNTSGPSTKAGSYDINITKMATQAELKGDVDLSTGTTTIASGTELNVKIDGVETSVALTAGTYTGKQLATMLQSAINGSAKLSSSDVSVSVVLDTDGRLKVTSDRYGSASNIKIGDGSGTPASTLFGTVEEGTEGVDVEGTIGGAAATGSGQFLTANKGTAADGLKIEITGGTTGNRGKINFSQGYADRLDKLVDGFTGSDGLIGGRTAGINATIKDIGKQTDALNTRLTLVEANYRAQFNALDLLVVQMQQTQSYLTQQLAAIANLTKQS</sequence>
<keyword evidence="5" id="KW-0964">Secreted</keyword>
<accession>A0A8J3F814</accession>
<evidence type="ECO:0000259" key="7">
    <source>
        <dbReference type="Pfam" id="PF07195"/>
    </source>
</evidence>
<proteinExistence type="inferred from homology"/>
<evidence type="ECO:0000256" key="3">
    <source>
        <dbReference type="ARBA" id="ARBA00023054"/>
    </source>
</evidence>
<dbReference type="GO" id="GO:0009421">
    <property type="term" value="C:bacterial-type flagellum filament cap"/>
    <property type="evidence" value="ECO:0007669"/>
    <property type="project" value="InterPro"/>
</dbReference>
<evidence type="ECO:0000313" key="8">
    <source>
        <dbReference type="EMBL" id="GGI53028.1"/>
    </source>
</evidence>
<dbReference type="InterPro" id="IPR003481">
    <property type="entry name" value="FliD_N"/>
</dbReference>
<dbReference type="PANTHER" id="PTHR30288:SF0">
    <property type="entry name" value="FLAGELLAR HOOK-ASSOCIATED PROTEIN 2"/>
    <property type="match status" value="1"/>
</dbReference>
<comment type="caution">
    <text evidence="8">The sequence shown here is derived from an EMBL/GenBank/DDBJ whole genome shotgun (WGS) entry which is preliminary data.</text>
</comment>
<evidence type="ECO:0000256" key="2">
    <source>
        <dbReference type="ARBA" id="ARBA00011255"/>
    </source>
</evidence>
<dbReference type="PANTHER" id="PTHR30288">
    <property type="entry name" value="FLAGELLAR CAP/ASSEMBLY PROTEIN FLID"/>
    <property type="match status" value="1"/>
</dbReference>
<dbReference type="InterPro" id="IPR040026">
    <property type="entry name" value="FliD"/>
</dbReference>
<dbReference type="Pfam" id="PF02465">
    <property type="entry name" value="FliD_N"/>
    <property type="match status" value="1"/>
</dbReference>
<comment type="subunit">
    <text evidence="2 5">Homopentamer.</text>
</comment>
<dbReference type="Proteomes" id="UP000627205">
    <property type="component" value="Unassembled WGS sequence"/>
</dbReference>
<reference evidence="8" key="1">
    <citation type="journal article" date="2014" name="Int. J. Syst. Evol. Microbiol.">
        <title>Complete genome sequence of Corynebacterium casei LMG S-19264T (=DSM 44701T), isolated from a smear-ripened cheese.</title>
        <authorList>
            <consortium name="US DOE Joint Genome Institute (JGI-PGF)"/>
            <person name="Walter F."/>
            <person name="Albersmeier A."/>
            <person name="Kalinowski J."/>
            <person name="Ruckert C."/>
        </authorList>
    </citation>
    <scope>NUCLEOTIDE SEQUENCE</scope>
    <source>
        <strain evidence="8">CCM 7664</strain>
    </source>
</reference>
<evidence type="ECO:0000256" key="1">
    <source>
        <dbReference type="ARBA" id="ARBA00009764"/>
    </source>
</evidence>
<dbReference type="GO" id="GO:0071973">
    <property type="term" value="P:bacterial-type flagellum-dependent cell motility"/>
    <property type="evidence" value="ECO:0007669"/>
    <property type="project" value="TreeGrafter"/>
</dbReference>
<protein>
    <recommendedName>
        <fullName evidence="5">Flagellar hook-associated protein 2</fullName>
        <shortName evidence="5">HAP2</shortName>
    </recommendedName>
    <alternativeName>
        <fullName evidence="5">Flagellar cap protein</fullName>
    </alternativeName>
</protein>
<name>A0A8J3F814_9BURK</name>
<comment type="function">
    <text evidence="5">Required for morphogenesis and for the elongation of the flagellar filament by facilitating polymerization of the flagellin monomers at the tip of growing filament. Forms a capping structure, which prevents flagellin subunits (transported through the central channel of the flagellum) from leaking out without polymerization at the distal end.</text>
</comment>
<dbReference type="GO" id="GO:0009424">
    <property type="term" value="C:bacterial-type flagellum hook"/>
    <property type="evidence" value="ECO:0007669"/>
    <property type="project" value="UniProtKB-UniRule"/>
</dbReference>
<evidence type="ECO:0000256" key="4">
    <source>
        <dbReference type="ARBA" id="ARBA00023143"/>
    </source>
</evidence>
<reference evidence="8" key="2">
    <citation type="submission" date="2020-09" db="EMBL/GenBank/DDBJ databases">
        <authorList>
            <person name="Sun Q."/>
            <person name="Sedlacek I."/>
        </authorList>
    </citation>
    <scope>NUCLEOTIDE SEQUENCE</scope>
    <source>
        <strain evidence="8">CCM 7664</strain>
    </source>
</reference>
<evidence type="ECO:0000259" key="6">
    <source>
        <dbReference type="Pfam" id="PF02465"/>
    </source>
</evidence>
<dbReference type="GO" id="GO:0007155">
    <property type="term" value="P:cell adhesion"/>
    <property type="evidence" value="ECO:0007669"/>
    <property type="project" value="InterPro"/>
</dbReference>
<keyword evidence="9" id="KW-1185">Reference proteome</keyword>
<dbReference type="GO" id="GO:0005576">
    <property type="term" value="C:extracellular region"/>
    <property type="evidence" value="ECO:0007669"/>
    <property type="project" value="UniProtKB-SubCell"/>
</dbReference>
<evidence type="ECO:0000313" key="9">
    <source>
        <dbReference type="Proteomes" id="UP000627205"/>
    </source>
</evidence>
<feature type="domain" description="Flagellar hook-associated protein 2 N-terminal" evidence="6">
    <location>
        <begin position="14"/>
        <end position="110"/>
    </location>
</feature>
<dbReference type="AlphaFoldDB" id="A0A8J3F814"/>
<feature type="domain" description="Flagellar hook-associated protein 2 C-terminal" evidence="7">
    <location>
        <begin position="246"/>
        <end position="424"/>
    </location>
</feature>
<dbReference type="Pfam" id="PF07195">
    <property type="entry name" value="FliD_C"/>
    <property type="match status" value="2"/>
</dbReference>